<protein>
    <submittedName>
        <fullName evidence="1">ATP-binding protein</fullName>
    </submittedName>
</protein>
<dbReference type="SUPFAM" id="SSF52540">
    <property type="entry name" value="P-loop containing nucleoside triphosphate hydrolases"/>
    <property type="match status" value="1"/>
</dbReference>
<geneLocation type="plasmid" evidence="1">
    <name>pDson01</name>
</geneLocation>
<dbReference type="RefSeq" id="WP_350241284.1">
    <property type="nucleotide sequence ID" value="NZ_CP158297.1"/>
</dbReference>
<evidence type="ECO:0000313" key="1">
    <source>
        <dbReference type="EMBL" id="XBV83649.1"/>
    </source>
</evidence>
<dbReference type="AlphaFoldDB" id="A0AAU7U5A8"/>
<keyword evidence="1" id="KW-0067">ATP-binding</keyword>
<dbReference type="EMBL" id="CP158297">
    <property type="protein sequence ID" value="XBV83649.1"/>
    <property type="molecule type" value="Genomic_DNA"/>
</dbReference>
<keyword evidence="1" id="KW-0614">Plasmid</keyword>
<name>A0AAU7U5A8_9DEIO</name>
<dbReference type="Pfam" id="PF13671">
    <property type="entry name" value="AAA_33"/>
    <property type="match status" value="1"/>
</dbReference>
<dbReference type="PIRSF" id="PIRSF037081">
    <property type="entry name" value="P-loop_All4644_prd"/>
    <property type="match status" value="1"/>
</dbReference>
<accession>A0AAU7U5A8</accession>
<gene>
    <name evidence="1" type="ORF">ABOD76_02890</name>
</gene>
<sequence>MVTLHLIVGLPCAGKTTYAKRLEQEQSAMRFTLDEWHIRLFGHDFTLDTVHPEHDARHQLIEALLWDVAARALQLGTNVILDYGLWGRSERDAYRARASALNAACKVHFLNAPEAVLLSRLEERNAQRPEGTFQIPASTLRGWMRVFQAPTEDELS</sequence>
<reference evidence="1" key="1">
    <citation type="submission" date="2024-06" db="EMBL/GenBank/DDBJ databases">
        <title>Draft Genome Sequence of Deinococcus sonorensis Type Strain KR-87, a Biofilm Producing Representative of the Genus Deinococcus.</title>
        <authorList>
            <person name="Boren L.S."/>
            <person name="Grosso R.A."/>
            <person name="Hugenberg-Cox A.N."/>
            <person name="Hill J.T.E."/>
            <person name="Albert C.M."/>
            <person name="Tuohy J.M."/>
        </authorList>
    </citation>
    <scope>NUCLEOTIDE SEQUENCE</scope>
    <source>
        <strain evidence="1">KR-87</strain>
        <plasmid evidence="1">pDson01</plasmid>
    </source>
</reference>
<dbReference type="InterPro" id="IPR017101">
    <property type="entry name" value="P-loop_ATP/GTP-bd_All4644_prd"/>
</dbReference>
<dbReference type="Gene3D" id="3.40.50.300">
    <property type="entry name" value="P-loop containing nucleotide triphosphate hydrolases"/>
    <property type="match status" value="1"/>
</dbReference>
<proteinExistence type="predicted"/>
<organism evidence="1">
    <name type="scientific">Deinococcus sonorensis KR-87</name>
    <dbReference type="NCBI Taxonomy" id="694439"/>
    <lineage>
        <taxon>Bacteria</taxon>
        <taxon>Thermotogati</taxon>
        <taxon>Deinococcota</taxon>
        <taxon>Deinococci</taxon>
        <taxon>Deinococcales</taxon>
        <taxon>Deinococcaceae</taxon>
        <taxon>Deinococcus</taxon>
    </lineage>
</organism>
<dbReference type="GO" id="GO:0005524">
    <property type="term" value="F:ATP binding"/>
    <property type="evidence" value="ECO:0007669"/>
    <property type="project" value="UniProtKB-KW"/>
</dbReference>
<keyword evidence="1" id="KW-0547">Nucleotide-binding</keyword>
<dbReference type="KEGG" id="dsc:ABOD76_02890"/>
<dbReference type="InterPro" id="IPR027417">
    <property type="entry name" value="P-loop_NTPase"/>
</dbReference>